<dbReference type="VEuPathDB" id="FungiDB:A1Q1_01246"/>
<sequence length="328" mass="37806">MAPAFDQAYYPHLIDAIFAYLDHDGLQIAKRVSRGWRRRANKEELYHLEVDGDLTVFSRRNGSRRPLVKLTWDEQRYLTYGIGRENHALSARLVEVFSQTSIVDFPTDWSAWAYAGLVAWLKTRTEHRPAITRIRFGICDANALFTLGGVHVYTADLGQRVADNGQFRSGIINIRCSPDRSLLDQDLFRILPQSATFAASDDAVVLIFHDAVRLKEEYPRAVRGKDGREIFISPTGEEIAEAIADWISYRWRKNPVVFVGLEEAFNLFQWAQVWPALCRLRDADERRLDHCADITSLTHEEYERQVGEGTYRIYTEGDLAQRKLLYYA</sequence>
<protein>
    <recommendedName>
        <fullName evidence="3">F-box domain-containing protein</fullName>
    </recommendedName>
</protein>
<dbReference type="Gene3D" id="1.20.1280.50">
    <property type="match status" value="1"/>
</dbReference>
<dbReference type="GeneID" id="25984760"/>
<accession>J6F337</accession>
<dbReference type="Proteomes" id="UP000002748">
    <property type="component" value="Unassembled WGS sequence"/>
</dbReference>
<dbReference type="RefSeq" id="XP_014179794.1">
    <property type="nucleotide sequence ID" value="XM_014324319.1"/>
</dbReference>
<name>J6F337_TRIAS</name>
<reference evidence="1 2" key="1">
    <citation type="journal article" date="2012" name="Eukaryot. Cell">
        <title>Draft genome sequence of CBS 2479, the standard type strain of Trichosporon asahii.</title>
        <authorList>
            <person name="Yang R.Y."/>
            <person name="Li H.T."/>
            <person name="Zhu H."/>
            <person name="Zhou G.P."/>
            <person name="Wang M."/>
            <person name="Wang L."/>
        </authorList>
    </citation>
    <scope>NUCLEOTIDE SEQUENCE [LARGE SCALE GENOMIC DNA]</scope>
    <source>
        <strain evidence="2">ATCC 90039 / CBS 2479 / JCM 2466 / KCTC 7840 / NCYC 2677 / UAMH 7654</strain>
    </source>
</reference>
<dbReference type="AlphaFoldDB" id="J6F337"/>
<dbReference type="EMBL" id="ALBS01000165">
    <property type="protein sequence ID" value="EJT49617.1"/>
    <property type="molecule type" value="Genomic_DNA"/>
</dbReference>
<comment type="caution">
    <text evidence="1">The sequence shown here is derived from an EMBL/GenBank/DDBJ whole genome shotgun (WGS) entry which is preliminary data.</text>
</comment>
<evidence type="ECO:0000313" key="1">
    <source>
        <dbReference type="EMBL" id="EJT49617.1"/>
    </source>
</evidence>
<organism evidence="1 2">
    <name type="scientific">Trichosporon asahii var. asahii (strain ATCC 90039 / CBS 2479 / JCM 2466 / KCTC 7840 / NBRC 103889/ NCYC 2677 / UAMH 7654)</name>
    <name type="common">Yeast</name>
    <dbReference type="NCBI Taxonomy" id="1186058"/>
    <lineage>
        <taxon>Eukaryota</taxon>
        <taxon>Fungi</taxon>
        <taxon>Dikarya</taxon>
        <taxon>Basidiomycota</taxon>
        <taxon>Agaricomycotina</taxon>
        <taxon>Tremellomycetes</taxon>
        <taxon>Trichosporonales</taxon>
        <taxon>Trichosporonaceae</taxon>
        <taxon>Trichosporon</taxon>
    </lineage>
</organism>
<evidence type="ECO:0000313" key="2">
    <source>
        <dbReference type="Proteomes" id="UP000002748"/>
    </source>
</evidence>
<evidence type="ECO:0008006" key="3">
    <source>
        <dbReference type="Google" id="ProtNLM"/>
    </source>
</evidence>
<dbReference type="HOGENOM" id="CLU_839886_0_0_1"/>
<dbReference type="KEGG" id="tasa:A1Q1_01246"/>
<proteinExistence type="predicted"/>
<gene>
    <name evidence="1" type="ORF">A1Q1_01246</name>
</gene>